<dbReference type="EMBL" id="JF510462">
    <property type="protein sequence ID" value="AFK30951.1"/>
    <property type="molecule type" value="Genomic_DNA"/>
</dbReference>
<keyword evidence="2" id="KW-1185">Reference proteome</keyword>
<dbReference type="RefSeq" id="YP_006383548.1">
    <property type="nucleotide sequence ID" value="NC_017979.1"/>
</dbReference>
<reference evidence="1 2" key="1">
    <citation type="journal article" date="2010" name="Acta Vet. Hung.">
        <title>Hepatitis and hydropericardium syndrome associated with adenovirus infection in goslings.</title>
        <authorList>
            <person name="Ivanics E."/>
            <person name="Palya V."/>
            <person name="Markos B."/>
            <person name="Dan A."/>
            <person name="Ursu K."/>
            <person name="Harrach B."/>
            <person name="Kajan G."/>
            <person name="Glavits R."/>
        </authorList>
    </citation>
    <scope>NUCLEOTIDE SEQUENCE [LARGE SCALE GENOMIC DNA]</scope>
    <source>
        <strain evidence="1">P29</strain>
    </source>
</reference>
<name>I3RU93_9ADEN</name>
<proteinExistence type="predicted"/>
<dbReference type="KEGG" id="vg:12978929"/>
<gene>
    <name evidence="1" type="primary">ORF51</name>
</gene>
<organism evidence="1 2">
    <name type="scientific">Goose adenovirus 4</name>
    <dbReference type="NCBI Taxonomy" id="1193422"/>
    <lineage>
        <taxon>Viruses</taxon>
        <taxon>Varidnaviria</taxon>
        <taxon>Bamfordvirae</taxon>
        <taxon>Preplasmiviricota</taxon>
        <taxon>Polisuviricotina</taxon>
        <taxon>Pharingeaviricetes</taxon>
        <taxon>Rowavirales</taxon>
        <taxon>Adenoviridae</taxon>
        <taxon>Aviadenovirus</taxon>
        <taxon>Aviadenovirus anseris</taxon>
        <taxon>Goose aviadenovirus A</taxon>
    </lineage>
</organism>
<reference evidence="1 2" key="2">
    <citation type="journal article" date="2012" name="J. Gen. Virol.">
        <title>Genome sequence of a waterfowl aviadenovirus, goose adenovirus 4.</title>
        <authorList>
            <person name="Kajan G.L."/>
            <person name="Davison A.J."/>
            <person name="Palya V."/>
            <person name="Harrach B."/>
            <person name="Benko M."/>
        </authorList>
    </citation>
    <scope>NUCLEOTIDE SEQUENCE [LARGE SCALE GENOMIC DNA]</scope>
    <source>
        <strain evidence="1">P29</strain>
    </source>
</reference>
<dbReference type="Proteomes" id="UP000107383">
    <property type="component" value="Segment"/>
</dbReference>
<dbReference type="GeneID" id="12978929"/>
<protein>
    <submittedName>
        <fullName evidence="1">Protein ORF51</fullName>
    </submittedName>
</protein>
<sequence length="84" mass="9672">MWRAHYLNERGEWKVLPRGKIIATLGWGMGQLGGMSFKIARENEETEPPAKRPCLDPSPFISGQNYTRVLCTDDRFFVRLTSDQ</sequence>
<accession>I3RU93</accession>
<evidence type="ECO:0000313" key="2">
    <source>
        <dbReference type="Proteomes" id="UP000107383"/>
    </source>
</evidence>
<evidence type="ECO:0000313" key="1">
    <source>
        <dbReference type="EMBL" id="AFK30951.1"/>
    </source>
</evidence>